<protein>
    <submittedName>
        <fullName evidence="2">Uncharacterized protein</fullName>
    </submittedName>
</protein>
<evidence type="ECO:0000256" key="1">
    <source>
        <dbReference type="SAM" id="MobiDB-lite"/>
    </source>
</evidence>
<feature type="region of interest" description="Disordered" evidence="1">
    <location>
        <begin position="1"/>
        <end position="28"/>
    </location>
</feature>
<dbReference type="AlphaFoldDB" id="A0A4R8WVR3"/>
<feature type="compositionally biased region" description="Polar residues" evidence="1">
    <location>
        <begin position="9"/>
        <end position="19"/>
    </location>
</feature>
<accession>A0A4R8WVR3</accession>
<dbReference type="RefSeq" id="WP_134565615.1">
    <property type="nucleotide sequence ID" value="NZ_SOFP01000021.1"/>
</dbReference>
<comment type="caution">
    <text evidence="2">The sequence shown here is derived from an EMBL/GenBank/DDBJ whole genome shotgun (WGS) entry which is preliminary data.</text>
</comment>
<gene>
    <name evidence="2" type="ORF">E3O19_04470</name>
</gene>
<dbReference type="InterPro" id="IPR046485">
    <property type="entry name" value="DUF6578"/>
</dbReference>
<evidence type="ECO:0000313" key="3">
    <source>
        <dbReference type="Proteomes" id="UP000298412"/>
    </source>
</evidence>
<dbReference type="Pfam" id="PF20218">
    <property type="entry name" value="DUF6578"/>
    <property type="match status" value="1"/>
</dbReference>
<sequence>MTSPRSERSSATSPQSSRVASRDGSSHEHLVFSYEPLLRSDEEPVDAEDIVPSRGPHETDVWLTEWQVAEDGFDVAVDQHVDWALVPMDQNWVARLFAGRRTVPLQRDVYAEATQDLSEPLVWTHLSGHVARIDQISVRYYPSEVPEERGVAETGGAMQHSVLSLRKPRTFHGELVGWIVRVQG</sequence>
<dbReference type="Proteomes" id="UP000298412">
    <property type="component" value="Unassembled WGS sequence"/>
</dbReference>
<dbReference type="OrthoDB" id="5125921at2"/>
<dbReference type="EMBL" id="SOFP01000021">
    <property type="protein sequence ID" value="TFC18493.1"/>
    <property type="molecule type" value="Genomic_DNA"/>
</dbReference>
<organism evidence="2 3">
    <name type="scientific">Cryobacterium algoritolerans</name>
    <dbReference type="NCBI Taxonomy" id="1259184"/>
    <lineage>
        <taxon>Bacteria</taxon>
        <taxon>Bacillati</taxon>
        <taxon>Actinomycetota</taxon>
        <taxon>Actinomycetes</taxon>
        <taxon>Micrococcales</taxon>
        <taxon>Microbacteriaceae</taxon>
        <taxon>Cryobacterium</taxon>
    </lineage>
</organism>
<proteinExistence type="predicted"/>
<reference evidence="2 3" key="1">
    <citation type="submission" date="2019-03" db="EMBL/GenBank/DDBJ databases">
        <title>Genomics of glacier-inhabiting Cryobacterium strains.</title>
        <authorList>
            <person name="Liu Q."/>
            <person name="Xin Y.-H."/>
        </authorList>
    </citation>
    <scope>NUCLEOTIDE SEQUENCE [LARGE SCALE GENOMIC DNA]</scope>
    <source>
        <strain evidence="2 3">MDT1-3</strain>
    </source>
</reference>
<keyword evidence="3" id="KW-1185">Reference proteome</keyword>
<name>A0A4R8WVR3_9MICO</name>
<evidence type="ECO:0000313" key="2">
    <source>
        <dbReference type="EMBL" id="TFC18493.1"/>
    </source>
</evidence>